<evidence type="ECO:0000313" key="1">
    <source>
        <dbReference type="EMBL" id="KAJ2803262.1"/>
    </source>
</evidence>
<dbReference type="InterPro" id="IPR035959">
    <property type="entry name" value="RutC-like_sf"/>
</dbReference>
<dbReference type="AlphaFoldDB" id="A0A9W8LRU7"/>
<dbReference type="SUPFAM" id="SSF55298">
    <property type="entry name" value="YjgF-like"/>
    <property type="match status" value="1"/>
</dbReference>
<protein>
    <submittedName>
        <fullName evidence="1">Uncharacterized protein</fullName>
    </submittedName>
</protein>
<keyword evidence="2" id="KW-1185">Reference proteome</keyword>
<comment type="caution">
    <text evidence="1">The sequence shown here is derived from an EMBL/GenBank/DDBJ whole genome shotgun (WGS) entry which is preliminary data.</text>
</comment>
<accession>A0A9W8LRU7</accession>
<dbReference type="PANTHER" id="PTHR43857">
    <property type="entry name" value="BLR7761 PROTEIN"/>
    <property type="match status" value="1"/>
</dbReference>
<proteinExistence type="predicted"/>
<reference evidence="1" key="1">
    <citation type="submission" date="2022-07" db="EMBL/GenBank/DDBJ databases">
        <title>Phylogenomic reconstructions and comparative analyses of Kickxellomycotina fungi.</title>
        <authorList>
            <person name="Reynolds N.K."/>
            <person name="Stajich J.E."/>
            <person name="Barry K."/>
            <person name="Grigoriev I.V."/>
            <person name="Crous P."/>
            <person name="Smith M.E."/>
        </authorList>
    </citation>
    <scope>NUCLEOTIDE SEQUENCE</scope>
    <source>
        <strain evidence="1">NRRL 1565</strain>
    </source>
</reference>
<evidence type="ECO:0000313" key="2">
    <source>
        <dbReference type="Proteomes" id="UP001140094"/>
    </source>
</evidence>
<name>A0A9W8LRU7_9FUNG</name>
<sequence>MNLSQRIRIGSGGLYEDSVGYSRVVAAGPFVYVAGTTAGSDGSPIPADCKSQTRQTMDIIQRKLEQVNVPLDEVVRVRIFVTDIKRDWKAIGEVMNSYFAGNKPAITMVQIDALIEDEMCIEIEVDALRKSV</sequence>
<dbReference type="OrthoDB" id="686384at2759"/>
<gene>
    <name evidence="1" type="ORF">H4R20_002962</name>
</gene>
<dbReference type="PANTHER" id="PTHR43857:SF1">
    <property type="entry name" value="YJGH FAMILY PROTEIN"/>
    <property type="match status" value="1"/>
</dbReference>
<dbReference type="EMBL" id="JANBUO010000548">
    <property type="protein sequence ID" value="KAJ2803262.1"/>
    <property type="molecule type" value="Genomic_DNA"/>
</dbReference>
<dbReference type="Proteomes" id="UP001140094">
    <property type="component" value="Unassembled WGS sequence"/>
</dbReference>
<dbReference type="Pfam" id="PF01042">
    <property type="entry name" value="Ribonuc_L-PSP"/>
    <property type="match status" value="1"/>
</dbReference>
<organism evidence="1 2">
    <name type="scientific">Coemansia guatemalensis</name>
    <dbReference type="NCBI Taxonomy" id="2761395"/>
    <lineage>
        <taxon>Eukaryota</taxon>
        <taxon>Fungi</taxon>
        <taxon>Fungi incertae sedis</taxon>
        <taxon>Zoopagomycota</taxon>
        <taxon>Kickxellomycotina</taxon>
        <taxon>Kickxellomycetes</taxon>
        <taxon>Kickxellales</taxon>
        <taxon>Kickxellaceae</taxon>
        <taxon>Coemansia</taxon>
    </lineage>
</organism>
<dbReference type="Gene3D" id="3.30.1330.40">
    <property type="entry name" value="RutC-like"/>
    <property type="match status" value="1"/>
</dbReference>
<dbReference type="InterPro" id="IPR006175">
    <property type="entry name" value="YjgF/YER057c/UK114"/>
</dbReference>